<protein>
    <recommendedName>
        <fullName evidence="3">HEAT repeat domain-containing protein</fullName>
    </recommendedName>
</protein>
<organism evidence="1 2">
    <name type="scientific">Waddlia chondrophila (strain ATCC VR-1470 / WSU 86-1044)</name>
    <dbReference type="NCBI Taxonomy" id="716544"/>
    <lineage>
        <taxon>Bacteria</taxon>
        <taxon>Pseudomonadati</taxon>
        <taxon>Chlamydiota</taxon>
        <taxon>Chlamydiia</taxon>
        <taxon>Parachlamydiales</taxon>
        <taxon>Waddliaceae</taxon>
        <taxon>Waddlia</taxon>
    </lineage>
</organism>
<dbReference type="InterPro" id="IPR011989">
    <property type="entry name" value="ARM-like"/>
</dbReference>
<keyword evidence="2" id="KW-1185">Reference proteome</keyword>
<dbReference type="Proteomes" id="UP000001505">
    <property type="component" value="Chromosome"/>
</dbReference>
<evidence type="ECO:0000313" key="1">
    <source>
        <dbReference type="EMBL" id="ADI38523.1"/>
    </source>
</evidence>
<dbReference type="EMBL" id="CP001928">
    <property type="protein sequence ID" value="ADI38523.1"/>
    <property type="molecule type" value="Genomic_DNA"/>
</dbReference>
<dbReference type="InterPro" id="IPR016024">
    <property type="entry name" value="ARM-type_fold"/>
</dbReference>
<dbReference type="Gene3D" id="1.25.10.10">
    <property type="entry name" value="Leucine-rich Repeat Variant"/>
    <property type="match status" value="1"/>
</dbReference>
<sequence>MLLQCHGAAGQYNAQPSQHNWNRPMGLSKLAAGCLLFLCSLVQAEPNRTLYLLRQGHFQSAIENYEQHVFETGKHDYQILQQIGLTLIELGWKCSDPEIKLLSLFGAGISAHDQAQHLLEDAIRANDPRFQLAALNFLSKNYTDDSSRFLNLAMKSDFLPIRLEAVFHMAQKQHPKTAYQIESLMQKVPPEVLPLFPQLLGASGDRDSMIMLRRLMSHPLLAVRLEAILSAARAGRDDLLPEIRGISSHHQIEEQEAAAVAIGLLKDEESVKRLTELKQSKAKNVQIASLQALYRMGREDAALPLIEMARQGNLFAISVLSELNQSENTLYELCCTEDLNIRINAALSLLERRDPRCLQTLLELFLRDPRDLALSQTHSAGKGLAAYKIVPSAQQNFESTPLLYEQTLNLKEAALQKTLELPEKDFFAFARLLFDTRQNDLIPALTHLLEECRSPGAVEILKTYREQIGAPLIRYWCNLALYRMKEEGPYTPTLKFWVKEYQFHDMIQFRPMLPWKMRSANASQYQLTPQETSRLLVETYESLVQLQDEEGIALILEAIKSGNRKNRYALAGLLIRAAN</sequence>
<dbReference type="STRING" id="716544.wcw_1166"/>
<gene>
    <name evidence="1" type="ordered locus">wcw_1166</name>
</gene>
<dbReference type="SUPFAM" id="SSF48371">
    <property type="entry name" value="ARM repeat"/>
    <property type="match status" value="1"/>
</dbReference>
<dbReference type="eggNOG" id="COG1413">
    <property type="taxonomic scope" value="Bacteria"/>
</dbReference>
<reference evidence="1 2" key="1">
    <citation type="journal article" date="2010" name="PLoS ONE">
        <title>The Waddlia genome: a window into chlamydial biology.</title>
        <authorList>
            <person name="Bertelli C."/>
            <person name="Collyn F."/>
            <person name="Croxatto A."/>
            <person name="Ruckert C."/>
            <person name="Polkinghorne A."/>
            <person name="Kebbi-Beghdadi C."/>
            <person name="Goesmann A."/>
            <person name="Vaughan L."/>
            <person name="Greub G."/>
        </authorList>
    </citation>
    <scope>NUCLEOTIDE SEQUENCE [LARGE SCALE GENOMIC DNA]</scope>
    <source>
        <strain evidence="2">ATCC VR-1470 / WSU 86-1044</strain>
    </source>
</reference>
<name>D6YWL2_WADCW</name>
<proteinExistence type="predicted"/>
<dbReference type="HOGENOM" id="CLU_485594_0_0_0"/>
<dbReference type="AlphaFoldDB" id="D6YWL2"/>
<evidence type="ECO:0000313" key="2">
    <source>
        <dbReference type="Proteomes" id="UP000001505"/>
    </source>
</evidence>
<evidence type="ECO:0008006" key="3">
    <source>
        <dbReference type="Google" id="ProtNLM"/>
    </source>
</evidence>
<accession>D6YWL2</accession>
<dbReference type="KEGG" id="wch:wcw_1166"/>